<dbReference type="InParanoid" id="I7F9H4"/>
<gene>
    <name evidence="2" type="ordered locus">GSU3520</name>
</gene>
<reference evidence="2 3" key="1">
    <citation type="journal article" date="2003" name="Science">
        <title>Genome of Geobacter sulfurreducens: metal reduction in subsurface environments.</title>
        <authorList>
            <person name="Methe B.A."/>
            <person name="Nelson K.E."/>
            <person name="Eisen J.A."/>
            <person name="Paulsen I.T."/>
            <person name="Nelson W."/>
            <person name="Heidelberg J.F."/>
            <person name="Wu D."/>
            <person name="Wu M."/>
            <person name="Ward N."/>
            <person name="Beanan M.J."/>
            <person name="Dodson R.J."/>
            <person name="Madupu R."/>
            <person name="Brinkac L.M."/>
            <person name="Daugherty S.C."/>
            <person name="DeBoy R.T."/>
            <person name="Durkin A.S."/>
            <person name="Gwinn M."/>
            <person name="Kolonay J.F."/>
            <person name="Sullivan S.A."/>
            <person name="Haft D.H."/>
            <person name="Selengut J."/>
            <person name="Davidsen T.M."/>
            <person name="Zafar N."/>
            <person name="White O."/>
            <person name="Tran B."/>
            <person name="Romero C."/>
            <person name="Forberger H.A."/>
            <person name="Weidman J."/>
            <person name="Khouri H."/>
            <person name="Feldblyum T.V."/>
            <person name="Utterback T.R."/>
            <person name="Van Aken S.E."/>
            <person name="Lovley D.R."/>
            <person name="Fraser C.M."/>
        </authorList>
    </citation>
    <scope>NUCLEOTIDE SEQUENCE [LARGE SCALE GENOMIC DNA]</scope>
    <source>
        <strain evidence="3">ATCC 51573 / DSM 12127 / PCA</strain>
    </source>
</reference>
<dbReference type="RefSeq" id="WP_010941588.1">
    <property type="nucleotide sequence ID" value="NC_002939.5"/>
</dbReference>
<protein>
    <submittedName>
        <fullName evidence="2">Uncharacterized protein</fullName>
    </submittedName>
</protein>
<name>I7F9H4_GEOSL</name>
<dbReference type="EMBL" id="AE017180">
    <property type="protein sequence ID" value="AFP20424.1"/>
    <property type="molecule type" value="Genomic_DNA"/>
</dbReference>
<evidence type="ECO:0000256" key="1">
    <source>
        <dbReference type="SAM" id="Phobius"/>
    </source>
</evidence>
<proteinExistence type="predicted"/>
<dbReference type="OrthoDB" id="9978992at2"/>
<feature type="transmembrane region" description="Helical" evidence="1">
    <location>
        <begin position="32"/>
        <end position="55"/>
    </location>
</feature>
<dbReference type="AlphaFoldDB" id="I7F9H4"/>
<accession>I7F9H4</accession>
<keyword evidence="1" id="KW-1133">Transmembrane helix</keyword>
<dbReference type="STRING" id="243231.GSU3520"/>
<organism evidence="2 3">
    <name type="scientific">Geobacter sulfurreducens (strain ATCC 51573 / DSM 12127 / PCA)</name>
    <dbReference type="NCBI Taxonomy" id="243231"/>
    <lineage>
        <taxon>Bacteria</taxon>
        <taxon>Pseudomonadati</taxon>
        <taxon>Thermodesulfobacteriota</taxon>
        <taxon>Desulfuromonadia</taxon>
        <taxon>Geobacterales</taxon>
        <taxon>Geobacteraceae</taxon>
        <taxon>Geobacter</taxon>
    </lineage>
</organism>
<sequence>MMLLSGALSFPILDDAGTPVIIALFCMDDFLLAFFAFIGIAAVLIQFMPVALLLVSMVRSLFRCSCVSVISLTTLHDV</sequence>
<evidence type="ECO:0000313" key="2">
    <source>
        <dbReference type="EMBL" id="AFP20424.1"/>
    </source>
</evidence>
<keyword evidence="3" id="KW-1185">Reference proteome</keyword>
<keyword evidence="1" id="KW-0472">Membrane</keyword>
<keyword evidence="1" id="KW-0812">Transmembrane</keyword>
<dbReference type="EnsemblBacteria" id="AFP20424">
    <property type="protein sequence ID" value="AFP20424"/>
    <property type="gene ID" value="GSU3520"/>
</dbReference>
<dbReference type="KEGG" id="gsu:GSU3520"/>
<dbReference type="Proteomes" id="UP000000577">
    <property type="component" value="Chromosome"/>
</dbReference>
<dbReference type="HOGENOM" id="CLU_2616973_0_0_7"/>
<reference evidence="2 3" key="2">
    <citation type="journal article" date="2012" name="BMC Genomics">
        <title>Comparative genomic analysis of Geobacter sulfurreducens KN400, a strain with enhanced capacity for extracellular electron transfer and electricity production.</title>
        <authorList>
            <person name="Butler J.E."/>
            <person name="Young N.D."/>
            <person name="Aklujkar M."/>
            <person name="Lovley D.R."/>
        </authorList>
    </citation>
    <scope>NUCLEOTIDE SEQUENCE [LARGE SCALE GENOMIC DNA]</scope>
    <source>
        <strain evidence="3">ATCC 51573 / DSM 12127 / PCA</strain>
    </source>
</reference>
<evidence type="ECO:0000313" key="3">
    <source>
        <dbReference type="Proteomes" id="UP000000577"/>
    </source>
</evidence>